<proteinExistence type="predicted"/>
<gene>
    <name evidence="1" type="ORF">GGI18_002690</name>
</gene>
<comment type="caution">
    <text evidence="1">The sequence shown here is derived from an EMBL/GenBank/DDBJ whole genome shotgun (WGS) entry which is preliminary data.</text>
</comment>
<dbReference type="Proteomes" id="UP001140066">
    <property type="component" value="Unassembled WGS sequence"/>
</dbReference>
<dbReference type="EMBL" id="JANBUK010000721">
    <property type="protein sequence ID" value="KAJ2788925.1"/>
    <property type="molecule type" value="Genomic_DNA"/>
</dbReference>
<accession>A0ACC1KF21</accession>
<name>A0ACC1KF21_9FUNG</name>
<evidence type="ECO:0000313" key="2">
    <source>
        <dbReference type="Proteomes" id="UP001140066"/>
    </source>
</evidence>
<reference evidence="1" key="1">
    <citation type="submission" date="2022-07" db="EMBL/GenBank/DDBJ databases">
        <title>Phylogenomic reconstructions and comparative analyses of Kickxellomycotina fungi.</title>
        <authorList>
            <person name="Reynolds N.K."/>
            <person name="Stajich J.E."/>
            <person name="Barry K."/>
            <person name="Grigoriev I.V."/>
            <person name="Crous P."/>
            <person name="Smith M.E."/>
        </authorList>
    </citation>
    <scope>NUCLEOTIDE SEQUENCE</scope>
    <source>
        <strain evidence="1">BCRC 34191</strain>
    </source>
</reference>
<organism evidence="1 2">
    <name type="scientific">Coemansia linderi</name>
    <dbReference type="NCBI Taxonomy" id="2663919"/>
    <lineage>
        <taxon>Eukaryota</taxon>
        <taxon>Fungi</taxon>
        <taxon>Fungi incertae sedis</taxon>
        <taxon>Zoopagomycota</taxon>
        <taxon>Kickxellomycotina</taxon>
        <taxon>Kickxellomycetes</taxon>
        <taxon>Kickxellales</taxon>
        <taxon>Kickxellaceae</taxon>
        <taxon>Coemansia</taxon>
    </lineage>
</organism>
<keyword evidence="2" id="KW-1185">Reference proteome</keyword>
<protein>
    <submittedName>
        <fullName evidence="1">Uncharacterized protein</fullName>
    </submittedName>
</protein>
<evidence type="ECO:0000313" key="1">
    <source>
        <dbReference type="EMBL" id="KAJ2788925.1"/>
    </source>
</evidence>
<sequence>MATDHLSEDQANAFASDQVTVHSVGIKQVINAINKAIDRLGGDYKNFPGFEEPTEMAIRSAPNIYVWPSSLRARDLSDEGSLQYYMEYNSKNIVLELMKKYNQGEKWAAKAYSVAYVPEWATTDEQYGVVVEGYY</sequence>